<gene>
    <name evidence="1" type="ORF">GcM1_129009</name>
</gene>
<accession>A0A420JBT8</accession>
<evidence type="ECO:0000313" key="2">
    <source>
        <dbReference type="Proteomes" id="UP000285326"/>
    </source>
</evidence>
<evidence type="ECO:0008006" key="3">
    <source>
        <dbReference type="Google" id="ProtNLM"/>
    </source>
</evidence>
<sequence length="303" mass="34397">MKTYNDKLKYRGSADSSDFKLTFFYKLCNKACIKPEIFPTAFSTMLLDDALDYFYDSIKNQGLSFESMCSMFKSHFETDEHKQAMTTKRNLLSLKIITLNKNINIRINQFILDFEDGQQEVFCINNLEKNISDDLILQNDLEAINDCAEISDDELNEQISSFDKTNIFVTSYGQVNGHKVVSKLNDQSTYLLITKSDEHFSKTGPFTYKTKNRYTSDKFYGIMIDKGASSWSTAGYGQYLAYKAFNNNVKIDTSKSGAVTVQFGIRSTSSVGSVTIQSSIGTIVFHIVEADTPFLLCLKDMDR</sequence>
<evidence type="ECO:0000313" key="1">
    <source>
        <dbReference type="EMBL" id="RKF84264.1"/>
    </source>
</evidence>
<dbReference type="EMBL" id="MCBS01012901">
    <property type="protein sequence ID" value="RKF84264.1"/>
    <property type="molecule type" value="Genomic_DNA"/>
</dbReference>
<dbReference type="Proteomes" id="UP000285326">
    <property type="component" value="Unassembled WGS sequence"/>
</dbReference>
<reference evidence="1 2" key="1">
    <citation type="journal article" date="2018" name="BMC Genomics">
        <title>Comparative genome analyses reveal sequence features reflecting distinct modes of host-adaptation between dicot and monocot powdery mildew.</title>
        <authorList>
            <person name="Wu Y."/>
            <person name="Ma X."/>
            <person name="Pan Z."/>
            <person name="Kale S.D."/>
            <person name="Song Y."/>
            <person name="King H."/>
            <person name="Zhang Q."/>
            <person name="Presley C."/>
            <person name="Deng X."/>
            <person name="Wei C.I."/>
            <person name="Xiao S."/>
        </authorList>
    </citation>
    <scope>NUCLEOTIDE SEQUENCE [LARGE SCALE GENOMIC DNA]</scope>
    <source>
        <strain evidence="1">UMSG1</strain>
    </source>
</reference>
<dbReference type="AlphaFoldDB" id="A0A420JBT8"/>
<protein>
    <recommendedName>
        <fullName evidence="3">Integrase and RNaseH domain-containing protein</fullName>
    </recommendedName>
</protein>
<comment type="caution">
    <text evidence="1">The sequence shown here is derived from an EMBL/GenBank/DDBJ whole genome shotgun (WGS) entry which is preliminary data.</text>
</comment>
<organism evidence="1 2">
    <name type="scientific">Golovinomyces cichoracearum</name>
    <dbReference type="NCBI Taxonomy" id="62708"/>
    <lineage>
        <taxon>Eukaryota</taxon>
        <taxon>Fungi</taxon>
        <taxon>Dikarya</taxon>
        <taxon>Ascomycota</taxon>
        <taxon>Pezizomycotina</taxon>
        <taxon>Leotiomycetes</taxon>
        <taxon>Erysiphales</taxon>
        <taxon>Erysiphaceae</taxon>
        <taxon>Golovinomyces</taxon>
    </lineage>
</organism>
<proteinExistence type="predicted"/>
<name>A0A420JBT8_9PEZI</name>